<feature type="non-terminal residue" evidence="1">
    <location>
        <position position="235"/>
    </location>
</feature>
<organism evidence="1 2">
    <name type="scientific">Prorocentrum cordatum</name>
    <dbReference type="NCBI Taxonomy" id="2364126"/>
    <lineage>
        <taxon>Eukaryota</taxon>
        <taxon>Sar</taxon>
        <taxon>Alveolata</taxon>
        <taxon>Dinophyceae</taxon>
        <taxon>Prorocentrales</taxon>
        <taxon>Prorocentraceae</taxon>
        <taxon>Prorocentrum</taxon>
    </lineage>
</organism>
<keyword evidence="2" id="KW-1185">Reference proteome</keyword>
<protein>
    <recommendedName>
        <fullName evidence="3">Spindle pole body component</fullName>
    </recommendedName>
</protein>
<feature type="non-terminal residue" evidence="1">
    <location>
        <position position="1"/>
    </location>
</feature>
<evidence type="ECO:0000313" key="2">
    <source>
        <dbReference type="Proteomes" id="UP001189429"/>
    </source>
</evidence>
<accession>A0ABN9XR95</accession>
<evidence type="ECO:0008006" key="3">
    <source>
        <dbReference type="Google" id="ProtNLM"/>
    </source>
</evidence>
<proteinExistence type="predicted"/>
<evidence type="ECO:0000313" key="1">
    <source>
        <dbReference type="EMBL" id="CAK0900723.1"/>
    </source>
</evidence>
<sequence length="235" mass="26271">GLGRIEFDVGEHGAPPIFLGKADVRDCFHRMLFGNTLSEYFCFLGGLAKEFGIVGEEIRDVVALADDCVWPCALALPMGWMDLASLAVRDISLESEAAEALGVSLDGVTRQTLVSRRRYWKVRLGLRWALALRRLAGRELEVLLGRCTFVGLMCRETLSVWHAVYTSVRERYWTESDVWQSARDELRCFLGLMPLLLRSEWGRPWLSQVFSVDASPRGRGIALSGLGQTDAENCG</sequence>
<gene>
    <name evidence="1" type="ORF">PCOR1329_LOCUS77940</name>
</gene>
<dbReference type="EMBL" id="CAUYUJ010020829">
    <property type="protein sequence ID" value="CAK0900723.1"/>
    <property type="molecule type" value="Genomic_DNA"/>
</dbReference>
<dbReference type="Proteomes" id="UP001189429">
    <property type="component" value="Unassembled WGS sequence"/>
</dbReference>
<name>A0ABN9XR95_9DINO</name>
<comment type="caution">
    <text evidence="1">The sequence shown here is derived from an EMBL/GenBank/DDBJ whole genome shotgun (WGS) entry which is preliminary data.</text>
</comment>
<reference evidence="1" key="1">
    <citation type="submission" date="2023-10" db="EMBL/GenBank/DDBJ databases">
        <authorList>
            <person name="Chen Y."/>
            <person name="Shah S."/>
            <person name="Dougan E. K."/>
            <person name="Thang M."/>
            <person name="Chan C."/>
        </authorList>
    </citation>
    <scope>NUCLEOTIDE SEQUENCE [LARGE SCALE GENOMIC DNA]</scope>
</reference>